<dbReference type="InParanoid" id="B0XGZ2"/>
<protein>
    <submittedName>
        <fullName evidence="5 6">T-complex protein 1 subunit alpha</fullName>
    </submittedName>
</protein>
<dbReference type="Proteomes" id="UP000002320">
    <property type="component" value="Unassembled WGS sequence"/>
</dbReference>
<dbReference type="GO" id="GO:0005524">
    <property type="term" value="F:ATP binding"/>
    <property type="evidence" value="ECO:0007669"/>
    <property type="project" value="UniProtKB-KW"/>
</dbReference>
<organism>
    <name type="scientific">Culex quinquefasciatus</name>
    <name type="common">Southern house mosquito</name>
    <name type="synonym">Culex pungens</name>
    <dbReference type="NCBI Taxonomy" id="7176"/>
    <lineage>
        <taxon>Eukaryota</taxon>
        <taxon>Metazoa</taxon>
        <taxon>Ecdysozoa</taxon>
        <taxon>Arthropoda</taxon>
        <taxon>Hexapoda</taxon>
        <taxon>Insecta</taxon>
        <taxon>Pterygota</taxon>
        <taxon>Neoptera</taxon>
        <taxon>Endopterygota</taxon>
        <taxon>Diptera</taxon>
        <taxon>Nematocera</taxon>
        <taxon>Culicoidea</taxon>
        <taxon>Culicidae</taxon>
        <taxon>Culicinae</taxon>
        <taxon>Culicini</taxon>
        <taxon>Culex</taxon>
        <taxon>Culex</taxon>
    </lineage>
</organism>
<dbReference type="InterPro" id="IPR017998">
    <property type="entry name" value="Chaperone_TCP-1"/>
</dbReference>
<comment type="similarity">
    <text evidence="4">Belongs to the TCP-1 chaperonin family.</text>
</comment>
<evidence type="ECO:0000313" key="6">
    <source>
        <dbReference type="EnsemblMetazoa" id="CPIJ018656-PA"/>
    </source>
</evidence>
<dbReference type="PANTHER" id="PTHR11353">
    <property type="entry name" value="CHAPERONIN"/>
    <property type="match status" value="1"/>
</dbReference>
<dbReference type="InterPro" id="IPR027413">
    <property type="entry name" value="GROEL-like_equatorial_sf"/>
</dbReference>
<dbReference type="STRING" id="7176.B0XGZ2"/>
<evidence type="ECO:0000256" key="1">
    <source>
        <dbReference type="ARBA" id="ARBA00022741"/>
    </source>
</evidence>
<dbReference type="Gene3D" id="1.10.560.10">
    <property type="entry name" value="GroEL-like equatorial domain"/>
    <property type="match status" value="2"/>
</dbReference>
<accession>B0XGZ2</accession>
<dbReference type="VEuPathDB" id="VectorBase:CQUJHB013256"/>
<dbReference type="KEGG" id="cqu:CpipJ_CPIJ018656"/>
<keyword evidence="1 4" id="KW-0547">Nucleotide-binding</keyword>
<proteinExistence type="inferred from homology"/>
<dbReference type="GO" id="GO:0140662">
    <property type="term" value="F:ATP-dependent protein folding chaperone"/>
    <property type="evidence" value="ECO:0007669"/>
    <property type="project" value="InterPro"/>
</dbReference>
<evidence type="ECO:0000313" key="7">
    <source>
        <dbReference type="Proteomes" id="UP000002320"/>
    </source>
</evidence>
<dbReference type="HOGENOM" id="CLU_1023976_0_0_1"/>
<dbReference type="OrthoDB" id="10259763at2759"/>
<keyword evidence="7" id="KW-1185">Reference proteome</keyword>
<evidence type="ECO:0000256" key="2">
    <source>
        <dbReference type="ARBA" id="ARBA00022840"/>
    </source>
</evidence>
<reference evidence="5" key="1">
    <citation type="submission" date="2007-03" db="EMBL/GenBank/DDBJ databases">
        <title>Annotation of Culex pipiens quinquefasciatus.</title>
        <authorList>
            <consortium name="The Broad Institute Genome Sequencing Platform"/>
            <person name="Atkinson P.W."/>
            <person name="Hemingway J."/>
            <person name="Christensen B.M."/>
            <person name="Higgs S."/>
            <person name="Kodira C."/>
            <person name="Hannick L."/>
            <person name="Megy K."/>
            <person name="O'Leary S."/>
            <person name="Pearson M."/>
            <person name="Haas B.J."/>
            <person name="Mauceli E."/>
            <person name="Wortman J.R."/>
            <person name="Lee N.H."/>
            <person name="Guigo R."/>
            <person name="Stanke M."/>
            <person name="Alvarado L."/>
            <person name="Amedeo P."/>
            <person name="Antoine C.H."/>
            <person name="Arensburger P."/>
            <person name="Bidwell S.L."/>
            <person name="Crawford M."/>
            <person name="Camaro F."/>
            <person name="Devon K."/>
            <person name="Engels R."/>
            <person name="Hammond M."/>
            <person name="Howarth C."/>
            <person name="Koehrsen M."/>
            <person name="Lawson D."/>
            <person name="Montgomery P."/>
            <person name="Nene V."/>
            <person name="Nusbaum C."/>
            <person name="Puiu D."/>
            <person name="Romero-Severson J."/>
            <person name="Severson D.W."/>
            <person name="Shumway M."/>
            <person name="Sisk P."/>
            <person name="Stolte C."/>
            <person name="Zeng Q."/>
            <person name="Eisenstadt E."/>
            <person name="Fraser-Liggett C."/>
            <person name="Strausberg R."/>
            <person name="Galagan J."/>
            <person name="Birren B."/>
            <person name="Collins F.H."/>
        </authorList>
    </citation>
    <scope>NUCLEOTIDE SEQUENCE [LARGE SCALE GENOMIC DNA]</scope>
    <source>
        <strain evidence="5">JHB</strain>
    </source>
</reference>
<dbReference type="SUPFAM" id="SSF48592">
    <property type="entry name" value="GroEL equatorial domain-like"/>
    <property type="match status" value="1"/>
</dbReference>
<evidence type="ECO:0000256" key="3">
    <source>
        <dbReference type="ARBA" id="ARBA00023186"/>
    </source>
</evidence>
<gene>
    <name evidence="6" type="primary">6052687</name>
    <name evidence="5" type="ORF">CpipJ_CPIJ018656</name>
</gene>
<dbReference type="EnsemblMetazoa" id="CPIJ018656-RA">
    <property type="protein sequence ID" value="CPIJ018656-PA"/>
    <property type="gene ID" value="CPIJ018656"/>
</dbReference>
<dbReference type="Pfam" id="PF00118">
    <property type="entry name" value="Cpn60_TCP1"/>
    <property type="match status" value="1"/>
</dbReference>
<dbReference type="PRINTS" id="PR00304">
    <property type="entry name" value="TCOMPLEXTCP1"/>
</dbReference>
<sequence length="272" mass="30391">MDMGMIQVMHGRSAGQVDVTIDGTTILKAVYVDNPAAKTLVDMSRFQDDEVGGGTTAVTVLASELLREPEKLIEQKLHPQTIIAGWRAATQAARLASQQKEYFAKLVVDAVMRLKGFFEDSFLDEDFLLDKEPGVHQSKRTENSKILIASTPMDTGWMDYWIEHTEMLMACAVFKLAAETSGKESMAMEAFGRALLQLPTTIADNKGYLNEEYLMRQKISDDVERSIIGGRETDPESIETLDEEEVNVDIECLPEKTIGTSWRRNTSRIAMS</sequence>
<dbReference type="VEuPathDB" id="VectorBase:CPIJ018656"/>
<evidence type="ECO:0000313" key="5">
    <source>
        <dbReference type="EMBL" id="EDS27960.1"/>
    </source>
</evidence>
<name>B0XGZ2_CULQU</name>
<dbReference type="EMBL" id="DS233082">
    <property type="protein sequence ID" value="EDS27960.1"/>
    <property type="molecule type" value="Genomic_DNA"/>
</dbReference>
<dbReference type="eggNOG" id="KOG0363">
    <property type="taxonomic scope" value="Eukaryota"/>
</dbReference>
<dbReference type="AlphaFoldDB" id="B0XGZ2"/>
<evidence type="ECO:0000256" key="4">
    <source>
        <dbReference type="RuleBase" id="RU004187"/>
    </source>
</evidence>
<keyword evidence="2 4" id="KW-0067">ATP-binding</keyword>
<dbReference type="InterPro" id="IPR002423">
    <property type="entry name" value="Cpn60/GroEL/TCP-1"/>
</dbReference>
<keyword evidence="3 4" id="KW-0143">Chaperone</keyword>
<reference evidence="6" key="2">
    <citation type="submission" date="2020-05" db="UniProtKB">
        <authorList>
            <consortium name="EnsemblMetazoa"/>
        </authorList>
    </citation>
    <scope>IDENTIFICATION</scope>
    <source>
        <strain evidence="6">JHB</strain>
    </source>
</reference>